<dbReference type="GO" id="GO:0005814">
    <property type="term" value="C:centriole"/>
    <property type="evidence" value="ECO:0007669"/>
    <property type="project" value="UniProtKB-SubCell"/>
</dbReference>
<comment type="caution">
    <text evidence="11">The sequence shown here is derived from an EMBL/GenBank/DDBJ whole genome shotgun (WGS) entry which is preliminary data.</text>
</comment>
<dbReference type="Pfam" id="PF14933">
    <property type="entry name" value="CEP19"/>
    <property type="match status" value="1"/>
</dbReference>
<evidence type="ECO:0000256" key="10">
    <source>
        <dbReference type="ARBA" id="ARBA00023273"/>
    </source>
</evidence>
<evidence type="ECO:0000313" key="11">
    <source>
        <dbReference type="EMBL" id="KAK2138528.1"/>
    </source>
</evidence>
<keyword evidence="7" id="KW-0970">Cilium biogenesis/degradation</keyword>
<evidence type="ECO:0000256" key="9">
    <source>
        <dbReference type="ARBA" id="ARBA00023212"/>
    </source>
</evidence>
<evidence type="ECO:0000256" key="5">
    <source>
        <dbReference type="ARBA" id="ARBA00022015"/>
    </source>
</evidence>
<evidence type="ECO:0000256" key="4">
    <source>
        <dbReference type="ARBA" id="ARBA00009371"/>
    </source>
</evidence>
<proteinExistence type="inferred from homology"/>
<protein>
    <recommendedName>
        <fullName evidence="5">Centrosomal protein of 19 kDa</fullName>
    </recommendedName>
</protein>
<dbReference type="Proteomes" id="UP001209878">
    <property type="component" value="Unassembled WGS sequence"/>
</dbReference>
<dbReference type="GO" id="GO:0000922">
    <property type="term" value="C:spindle pole"/>
    <property type="evidence" value="ECO:0007669"/>
    <property type="project" value="TreeGrafter"/>
</dbReference>
<evidence type="ECO:0000313" key="12">
    <source>
        <dbReference type="Proteomes" id="UP001209878"/>
    </source>
</evidence>
<evidence type="ECO:0000256" key="2">
    <source>
        <dbReference type="ARBA" id="ARBA00004120"/>
    </source>
</evidence>
<evidence type="ECO:0000256" key="3">
    <source>
        <dbReference type="ARBA" id="ARBA00004186"/>
    </source>
</evidence>
<comment type="subcellular location">
    <subcellularLocation>
        <location evidence="2">Cytoplasm</location>
        <location evidence="2">Cytoskeleton</location>
        <location evidence="2">Cilium basal body</location>
    </subcellularLocation>
    <subcellularLocation>
        <location evidence="1">Cytoplasm</location>
        <location evidence="1">Cytoskeleton</location>
        <location evidence="1">Microtubule organizing center</location>
        <location evidence="1">Centrosome</location>
        <location evidence="1">Centriole</location>
    </subcellularLocation>
    <subcellularLocation>
        <location evidence="3">Cytoplasm</location>
        <location evidence="3">Cytoskeleton</location>
        <location evidence="3">Spindle</location>
    </subcellularLocation>
</comment>
<evidence type="ECO:0000256" key="6">
    <source>
        <dbReference type="ARBA" id="ARBA00022490"/>
    </source>
</evidence>
<keyword evidence="12" id="KW-1185">Reference proteome</keyword>
<comment type="similarity">
    <text evidence="4">Belongs to the CEP19 family.</text>
</comment>
<keyword evidence="9" id="KW-0206">Cytoskeleton</keyword>
<sequence>MSPLQLEKLIMILHDRLNGISLDECVMRNKGLDTVDPEEDLNKLDDVTLKRKKEIMDATFEKNRKKREDPDFKYDVEVDFEQGAIESCEWDSDKESDEEF</sequence>
<dbReference type="GO" id="GO:0034454">
    <property type="term" value="P:microtubule anchoring at centrosome"/>
    <property type="evidence" value="ECO:0007669"/>
    <property type="project" value="TreeGrafter"/>
</dbReference>
<keyword evidence="10" id="KW-0966">Cell projection</keyword>
<evidence type="ECO:0000256" key="7">
    <source>
        <dbReference type="ARBA" id="ARBA00022794"/>
    </source>
</evidence>
<evidence type="ECO:0000256" key="1">
    <source>
        <dbReference type="ARBA" id="ARBA00004114"/>
    </source>
</evidence>
<dbReference type="PANTHER" id="PTHR31539:SF1">
    <property type="entry name" value="CENTROSOMAL PROTEIN OF 19 KDA"/>
    <property type="match status" value="1"/>
</dbReference>
<accession>A0AAD9IQ51</accession>
<dbReference type="GO" id="GO:0097712">
    <property type="term" value="P:vesicle targeting, trans-Golgi to periciliary membrane compartment"/>
    <property type="evidence" value="ECO:0007669"/>
    <property type="project" value="TreeGrafter"/>
</dbReference>
<name>A0AAD9IQ51_RIDPI</name>
<keyword evidence="8" id="KW-0969">Cilium</keyword>
<organism evidence="11 12">
    <name type="scientific">Ridgeia piscesae</name>
    <name type="common">Tubeworm</name>
    <dbReference type="NCBI Taxonomy" id="27915"/>
    <lineage>
        <taxon>Eukaryota</taxon>
        <taxon>Metazoa</taxon>
        <taxon>Spiralia</taxon>
        <taxon>Lophotrochozoa</taxon>
        <taxon>Annelida</taxon>
        <taxon>Polychaeta</taxon>
        <taxon>Sedentaria</taxon>
        <taxon>Canalipalpata</taxon>
        <taxon>Sabellida</taxon>
        <taxon>Siboglinidae</taxon>
        <taxon>Ridgeia</taxon>
    </lineage>
</organism>
<dbReference type="GO" id="GO:0005813">
    <property type="term" value="C:centrosome"/>
    <property type="evidence" value="ECO:0007669"/>
    <property type="project" value="TreeGrafter"/>
</dbReference>
<dbReference type="PANTHER" id="PTHR31539">
    <property type="entry name" value="CENTROSOMAL PROTEIN OF 19K CEP19"/>
    <property type="match status" value="1"/>
</dbReference>
<reference evidence="11" key="1">
    <citation type="journal article" date="2023" name="Mol. Biol. Evol.">
        <title>Third-Generation Sequencing Reveals the Adaptive Role of the Epigenome in Three Deep-Sea Polychaetes.</title>
        <authorList>
            <person name="Perez M."/>
            <person name="Aroh O."/>
            <person name="Sun Y."/>
            <person name="Lan Y."/>
            <person name="Juniper S.K."/>
            <person name="Young C.R."/>
            <person name="Angers B."/>
            <person name="Qian P.Y."/>
        </authorList>
    </citation>
    <scope>NUCLEOTIDE SEQUENCE</scope>
    <source>
        <strain evidence="11">R07B-5</strain>
    </source>
</reference>
<dbReference type="EMBL" id="JAODUO010007554">
    <property type="protein sequence ID" value="KAK2138528.1"/>
    <property type="molecule type" value="Genomic_DNA"/>
</dbReference>
<keyword evidence="6" id="KW-0963">Cytoplasm</keyword>
<dbReference type="AlphaFoldDB" id="A0AAD9IQ51"/>
<dbReference type="GO" id="GO:0036064">
    <property type="term" value="C:ciliary basal body"/>
    <property type="evidence" value="ECO:0007669"/>
    <property type="project" value="TreeGrafter"/>
</dbReference>
<gene>
    <name evidence="11" type="ORF">NP493_7541g00001</name>
</gene>
<evidence type="ECO:0000256" key="8">
    <source>
        <dbReference type="ARBA" id="ARBA00023069"/>
    </source>
</evidence>
<dbReference type="InterPro" id="IPR029412">
    <property type="entry name" value="CEP19"/>
</dbReference>